<dbReference type="GO" id="GO:0008168">
    <property type="term" value="F:methyltransferase activity"/>
    <property type="evidence" value="ECO:0007669"/>
    <property type="project" value="UniProtKB-KW"/>
</dbReference>
<organism evidence="1 2">
    <name type="scientific">Microbulbifer donghaiensis</name>
    <dbReference type="NCBI Taxonomy" id="494016"/>
    <lineage>
        <taxon>Bacteria</taxon>
        <taxon>Pseudomonadati</taxon>
        <taxon>Pseudomonadota</taxon>
        <taxon>Gammaproteobacteria</taxon>
        <taxon>Cellvibrionales</taxon>
        <taxon>Microbulbiferaceae</taxon>
        <taxon>Microbulbifer</taxon>
    </lineage>
</organism>
<dbReference type="Proteomes" id="UP000184170">
    <property type="component" value="Unassembled WGS sequence"/>
</dbReference>
<dbReference type="EMBL" id="FQVA01000001">
    <property type="protein sequence ID" value="SHE95707.1"/>
    <property type="molecule type" value="Genomic_DNA"/>
</dbReference>
<dbReference type="AlphaFoldDB" id="A0A1M4XQ43"/>
<dbReference type="Gene3D" id="3.40.50.150">
    <property type="entry name" value="Vaccinia Virus protein VP39"/>
    <property type="match status" value="1"/>
</dbReference>
<accession>A0A1M4XQ43</accession>
<keyword evidence="2" id="KW-1185">Reference proteome</keyword>
<sequence>MGERLNAPLWKQDAFTLRRLQVAIERILNDLDEDGTLPGVVVDMGAGGAPYCRLFQARGATYVSCDICNGPGIDVVLENGRAVELGNGFADCVVSFQVLEHVWDIDAYLLECRRLLSADGKLLLSTHGTWLYHPHPTDFRRWTRDGLLKEIESRGYIIDSIIPVVGPLAWTSQFRCLAYSHLFQKFGVLGRFFARVSNALFYLRMVAEDFVTPPALKDSNAAIYVVVASKA</sequence>
<dbReference type="STRING" id="494016.SAMN04487965_1033"/>
<name>A0A1M4XQ43_9GAMM</name>
<evidence type="ECO:0000313" key="1">
    <source>
        <dbReference type="EMBL" id="SHE95707.1"/>
    </source>
</evidence>
<proteinExistence type="predicted"/>
<dbReference type="OrthoDB" id="323463at2"/>
<gene>
    <name evidence="1" type="ORF">SAMN04487965_1033</name>
</gene>
<protein>
    <submittedName>
        <fullName evidence="1">Methyltransferase domain-containing protein</fullName>
    </submittedName>
</protein>
<dbReference type="InterPro" id="IPR029063">
    <property type="entry name" value="SAM-dependent_MTases_sf"/>
</dbReference>
<keyword evidence="1" id="KW-0808">Transferase</keyword>
<evidence type="ECO:0000313" key="2">
    <source>
        <dbReference type="Proteomes" id="UP000184170"/>
    </source>
</evidence>
<dbReference type="SUPFAM" id="SSF53335">
    <property type="entry name" value="S-adenosyl-L-methionine-dependent methyltransferases"/>
    <property type="match status" value="1"/>
</dbReference>
<dbReference type="Pfam" id="PF13489">
    <property type="entry name" value="Methyltransf_23"/>
    <property type="match status" value="1"/>
</dbReference>
<reference evidence="2" key="1">
    <citation type="submission" date="2016-11" db="EMBL/GenBank/DDBJ databases">
        <authorList>
            <person name="Varghese N."/>
            <person name="Submissions S."/>
        </authorList>
    </citation>
    <scope>NUCLEOTIDE SEQUENCE [LARGE SCALE GENOMIC DNA]</scope>
    <source>
        <strain evidence="2">CGMCC 1.7063</strain>
    </source>
</reference>
<keyword evidence="1" id="KW-0489">Methyltransferase</keyword>
<dbReference type="RefSeq" id="WP_159435987.1">
    <property type="nucleotide sequence ID" value="NZ_FQVA01000001.1"/>
</dbReference>
<dbReference type="GO" id="GO:0032259">
    <property type="term" value="P:methylation"/>
    <property type="evidence" value="ECO:0007669"/>
    <property type="project" value="UniProtKB-KW"/>
</dbReference>